<evidence type="ECO:0000256" key="1">
    <source>
        <dbReference type="ARBA" id="ARBA00001436"/>
    </source>
</evidence>
<dbReference type="Proteomes" id="UP000054815">
    <property type="component" value="Unassembled WGS sequence"/>
</dbReference>
<evidence type="ECO:0000256" key="15">
    <source>
        <dbReference type="SAM" id="Phobius"/>
    </source>
</evidence>
<evidence type="ECO:0000256" key="12">
    <source>
        <dbReference type="RuleBase" id="RU000405"/>
    </source>
</evidence>
<dbReference type="CDD" id="cd07302">
    <property type="entry name" value="CHD"/>
    <property type="match status" value="1"/>
</dbReference>
<evidence type="ECO:0000313" key="19">
    <source>
        <dbReference type="Proteomes" id="UP000054815"/>
    </source>
</evidence>
<dbReference type="InterPro" id="IPR001245">
    <property type="entry name" value="Ser-Thr/Tyr_kinase_cat_dom"/>
</dbReference>
<feature type="transmembrane region" description="Helical" evidence="15">
    <location>
        <begin position="479"/>
        <end position="503"/>
    </location>
</feature>
<evidence type="ECO:0000259" key="16">
    <source>
        <dbReference type="PROSITE" id="PS50011"/>
    </source>
</evidence>
<sequence length="1795" mass="200740">MVLLHADGSFALAGCLLRKMSIWLYQLTVALVFKLGFAKVPKCDLNEPSQIFYQLHDLTSEIGHVKFYDRARYCADVPDRVFGNEEDTTVFVPVAACLYFCRSGDINDCSLTNCMITYARKAWCPPLLWRSLMSILSTVGESFKVINPEENFATAVNDCDLACAMTNSQRRIIDHREGQQAAQQHLLGYTCSVDKLISSNALLVIFSLPDTDTLVLSGEVLAKIYSGDIVLWNDTSIRQLNPDIILPGKVIRPYAYTGISRATYVFTHFLAEYDEHWRETRGVFDYADLINNGTFSATWNRTSSQIGFIDEQDVASDLYDQQYIIAYMTMFNDLWSGVNVASILNKAGTVITYSDLKTAVKRSMSELFTNSNLSKPLYLDPVTVSNAYPLVYFSFVTMNGNSEPSESCYDLVEFFAFFLNSIDEELSERFAGYFNLFPLTVPVKFLVEQSVLKNIYCNNESLHSLVNLVIQQENKQSDLLLSLIAVSVCVAAVALAVISLLSYKRYRVIKAYRSKNWILSEYDIKFWDYMVEGNKYSSMSSSSASRQSKGDEFNPDEYWKFYLAASGRFRYNEVLMFGSECLNNPLNFQFDTCKRLFTILRLNSCNIAPLIGLVIKNLTVYHVYESPGRGSLHQTLESAPYELNDEIKFILSMDVANGIQFLHKHGIVHGLLDTWNIFLDKNWTAKISNWSHIFICEKEGEFHHLKDCSELIEKVNDEYHLKRLIFRHRALLLGQVTAFGFEHDLYSFAMILTEIFTREVPFADRSAVIGWKGMLEEVVKDPNLSPICPDIPGPVKDLIVKLTKPNPEITAEGVTITLQLNQPTSKGIVDILLKTMENYMTHLEEKVEERTTELKAVTARMEMLLNSMLPRDVAIRLQNGQKVEPEYYQSVTIYFSDIVSFTTLCSESTALEVVNLLNALYTMFDNNIERFDVYKVETIGDAYMCVSGLPKRNGIKHVEQISRLAIALVEGVDTFIIPHRPDRKLQVRVGVHSGPVMTGVVGIKMPRFCLFGDTVNTASRMESTSLPNKIQASEDTANLLRQFPEFIVEERGEFDVKLVITVLGQRKNENVLDCGNHHLKFQRAQNSAYRVVMKIFCKNSKKLIETNFIQGYKLCIIMLLFVCFTSTAVVVMPTILLLFHFYNLLFFSIIINVKGNNAFHLFCKSINDCPEQYLCSDGLCSLAVPTLKSCQSHSMCDSSEHCMYGFCWRLLKNVCPSNTVAYNPRLPLQCSTSASLNICPIGYDCNADTGYCCSQFPVAKGGQNCKNKTCQDINSYCTNEVCTCLPGYSLKLGVCTRDGYALNSPCALNADCLTPYSECNDGSCQCRSGFSPRDARCVPNPYRCTFGEPMTVDNQIIECSMTKLTVASLRDVFPFSLDNFETARSVELLLVRANADTCPEDGYCASYEYPESQFFGTGGISSRGFCCPRPKAKCPAGVPYEIQKGKTCQQLCPSDSHFCYYDYFLLEPVCCPRPCKINELAMNGRCVLQKSIGEECSSDEECFSHNAFCLRTQTESFCGCSNGEIEFEGNCIVPTCFYGEPLKTGKGELIRCTEKCPLHEYVCFTPFQVCCLIPVVTTPDSEEFVAIGENLTDSSEVIVPTTVVDVITTTDLFPTTDDLFTTTETYTTTSDDDEAFTKDGCGGEGSTTVEEAATADDAESEQISTSTLPETEQQTSVSVLDENFPEGNNSESSTGVTQSNGVTEVSDGIAEESAATAAAATTTTSSTVQTSSSQIVVMVIYPQKELTDAPKVVEEEAKKEEEEEVTMEDNNTGGASTIGDATASVWYRKKPIIST</sequence>
<comment type="catalytic activity">
    <reaction evidence="1 13">
        <text>GTP = 3',5'-cyclic GMP + diphosphate</text>
        <dbReference type="Rhea" id="RHEA:13665"/>
        <dbReference type="ChEBI" id="CHEBI:33019"/>
        <dbReference type="ChEBI" id="CHEBI:37565"/>
        <dbReference type="ChEBI" id="CHEBI:57746"/>
        <dbReference type="EC" id="4.6.1.2"/>
    </reaction>
</comment>
<dbReference type="SMART" id="SM00044">
    <property type="entry name" value="CYCc"/>
    <property type="match status" value="1"/>
</dbReference>
<dbReference type="SUPFAM" id="SSF53850">
    <property type="entry name" value="Periplasmic binding protein-like II"/>
    <property type="match status" value="1"/>
</dbReference>
<evidence type="ECO:0000256" key="13">
    <source>
        <dbReference type="RuleBase" id="RU003431"/>
    </source>
</evidence>
<dbReference type="FunFam" id="3.30.70.1230:FF:000035">
    <property type="entry name" value="Guanylate cyclase"/>
    <property type="match status" value="1"/>
</dbReference>
<evidence type="ECO:0000256" key="5">
    <source>
        <dbReference type="ARBA" id="ARBA00022741"/>
    </source>
</evidence>
<dbReference type="Pfam" id="PF23416">
    <property type="entry name" value="DUF7107"/>
    <property type="match status" value="1"/>
</dbReference>
<dbReference type="InterPro" id="IPR006150">
    <property type="entry name" value="Cys_repeat_1"/>
</dbReference>
<dbReference type="GO" id="GO:0009582">
    <property type="term" value="P:detection of abiotic stimulus"/>
    <property type="evidence" value="ECO:0007669"/>
    <property type="project" value="UniProtKB-ARBA"/>
</dbReference>
<keyword evidence="8" id="KW-0675">Receptor</keyword>
<dbReference type="Gene3D" id="3.30.70.1230">
    <property type="entry name" value="Nucleotide cyclase"/>
    <property type="match status" value="1"/>
</dbReference>
<dbReference type="Gene3D" id="6.10.250.780">
    <property type="match status" value="1"/>
</dbReference>
<dbReference type="STRING" id="6337.A0A0V0XLG3"/>
<dbReference type="GO" id="GO:0035556">
    <property type="term" value="P:intracellular signal transduction"/>
    <property type="evidence" value="ECO:0007669"/>
    <property type="project" value="InterPro"/>
</dbReference>
<proteinExistence type="inferred from homology"/>
<evidence type="ECO:0000256" key="14">
    <source>
        <dbReference type="SAM" id="MobiDB-lite"/>
    </source>
</evidence>
<dbReference type="PROSITE" id="PS00452">
    <property type="entry name" value="GUANYLATE_CYCLASE_1"/>
    <property type="match status" value="1"/>
</dbReference>
<evidence type="ECO:0000256" key="9">
    <source>
        <dbReference type="ARBA" id="ARBA00023180"/>
    </source>
</evidence>
<dbReference type="SUPFAM" id="SSF56112">
    <property type="entry name" value="Protein kinase-like (PK-like)"/>
    <property type="match status" value="1"/>
</dbReference>
<dbReference type="GO" id="GO:0007168">
    <property type="term" value="P:receptor guanylyl cyclase signaling pathway"/>
    <property type="evidence" value="ECO:0007669"/>
    <property type="project" value="TreeGrafter"/>
</dbReference>
<protein>
    <recommendedName>
        <fullName evidence="3 13">Guanylate cyclase</fullName>
        <ecNumber evidence="3 13">4.6.1.2</ecNumber>
    </recommendedName>
</protein>
<keyword evidence="6 15" id="KW-1133">Transmembrane helix</keyword>
<dbReference type="InterPro" id="IPR029787">
    <property type="entry name" value="Nucleotide_cyclase"/>
</dbReference>
<name>A0A0V0XLG3_TRIPS</name>
<dbReference type="GO" id="GO:0004383">
    <property type="term" value="F:guanylate cyclase activity"/>
    <property type="evidence" value="ECO:0007669"/>
    <property type="project" value="UniProtKB-EC"/>
</dbReference>
<evidence type="ECO:0000256" key="7">
    <source>
        <dbReference type="ARBA" id="ARBA00023136"/>
    </source>
</evidence>
<comment type="subcellular location">
    <subcellularLocation>
        <location evidence="2">Membrane</location>
        <topology evidence="2">Single-pass membrane protein</topology>
    </subcellularLocation>
</comment>
<accession>A0A0V0XLG3</accession>
<dbReference type="PROSITE" id="PS50011">
    <property type="entry name" value="PROTEIN_KINASE_DOM"/>
    <property type="match status" value="1"/>
</dbReference>
<feature type="region of interest" description="Disordered" evidence="14">
    <location>
        <begin position="1631"/>
        <end position="1701"/>
    </location>
</feature>
<keyword evidence="4 15" id="KW-0812">Transmembrane</keyword>
<dbReference type="InterPro" id="IPR055531">
    <property type="entry name" value="DUF7107"/>
</dbReference>
<dbReference type="InterPro" id="IPR018297">
    <property type="entry name" value="A/G_cyclase_CS"/>
</dbReference>
<comment type="similarity">
    <text evidence="12">Belongs to the adenylyl cyclase class-4/guanylyl cyclase family.</text>
</comment>
<dbReference type="InterPro" id="IPR050401">
    <property type="entry name" value="Cyclic_nucleotide_synthase"/>
</dbReference>
<dbReference type="Gene3D" id="1.10.510.10">
    <property type="entry name" value="Transferase(Phosphotransferase) domain 1"/>
    <property type="match status" value="1"/>
</dbReference>
<reference evidence="18 19" key="1">
    <citation type="submission" date="2015-01" db="EMBL/GenBank/DDBJ databases">
        <title>Evolution of Trichinella species and genotypes.</title>
        <authorList>
            <person name="Korhonen P.K."/>
            <person name="Edoardo P."/>
            <person name="Giuseppe L.R."/>
            <person name="Gasser R.B."/>
        </authorList>
    </citation>
    <scope>NUCLEOTIDE SEQUENCE [LARGE SCALE GENOMIC DNA]</scope>
    <source>
        <strain evidence="18">ISS141</strain>
    </source>
</reference>
<keyword evidence="11 13" id="KW-0141">cGMP biosynthesis</keyword>
<comment type="caution">
    <text evidence="18">The sequence shown here is derived from an EMBL/GenBank/DDBJ whole genome shotgun (WGS) entry which is preliminary data.</text>
</comment>
<dbReference type="EC" id="4.6.1.2" evidence="3 13"/>
<dbReference type="GO" id="GO:0005886">
    <property type="term" value="C:plasma membrane"/>
    <property type="evidence" value="ECO:0007669"/>
    <property type="project" value="TreeGrafter"/>
</dbReference>
<dbReference type="SMART" id="SM00289">
    <property type="entry name" value="WR1"/>
    <property type="match status" value="4"/>
</dbReference>
<keyword evidence="5" id="KW-0547">Nucleotide-binding</keyword>
<dbReference type="GO" id="GO:0004016">
    <property type="term" value="F:adenylate cyclase activity"/>
    <property type="evidence" value="ECO:0007669"/>
    <property type="project" value="TreeGrafter"/>
</dbReference>
<feature type="compositionally biased region" description="Polar residues" evidence="14">
    <location>
        <begin position="1662"/>
        <end position="1678"/>
    </location>
</feature>
<dbReference type="SUPFAM" id="SSF55073">
    <property type="entry name" value="Nucleotide cyclase"/>
    <property type="match status" value="1"/>
</dbReference>
<dbReference type="PROSITE" id="PS50125">
    <property type="entry name" value="GUANYLATE_CYCLASE_2"/>
    <property type="match status" value="1"/>
</dbReference>
<dbReference type="EMBL" id="JYDU01000220">
    <property type="protein sequence ID" value="KRX88827.1"/>
    <property type="molecule type" value="Genomic_DNA"/>
</dbReference>
<dbReference type="GO" id="GO:0001653">
    <property type="term" value="F:peptide receptor activity"/>
    <property type="evidence" value="ECO:0007669"/>
    <property type="project" value="TreeGrafter"/>
</dbReference>
<dbReference type="Pfam" id="PF00211">
    <property type="entry name" value="Guanylate_cyc"/>
    <property type="match status" value="1"/>
</dbReference>
<dbReference type="GO" id="GO:0005524">
    <property type="term" value="F:ATP binding"/>
    <property type="evidence" value="ECO:0007669"/>
    <property type="project" value="InterPro"/>
</dbReference>
<dbReference type="GO" id="GO:0009581">
    <property type="term" value="P:detection of external stimulus"/>
    <property type="evidence" value="ECO:0007669"/>
    <property type="project" value="UniProtKB-ARBA"/>
</dbReference>
<gene>
    <name evidence="18" type="primary">Gucy2g</name>
    <name evidence="18" type="ORF">T4E_11009</name>
</gene>
<feature type="domain" description="Guanylate cyclase" evidence="17">
    <location>
        <begin position="892"/>
        <end position="1022"/>
    </location>
</feature>
<evidence type="ECO:0000256" key="4">
    <source>
        <dbReference type="ARBA" id="ARBA00022692"/>
    </source>
</evidence>
<evidence type="ECO:0000256" key="2">
    <source>
        <dbReference type="ARBA" id="ARBA00004167"/>
    </source>
</evidence>
<dbReference type="GO" id="GO:0043005">
    <property type="term" value="C:neuron projection"/>
    <property type="evidence" value="ECO:0007669"/>
    <property type="project" value="UniProtKB-ARBA"/>
</dbReference>
<feature type="non-terminal residue" evidence="18">
    <location>
        <position position="1795"/>
    </location>
</feature>
<keyword evidence="7 15" id="KW-0472">Membrane</keyword>
<evidence type="ECO:0000259" key="17">
    <source>
        <dbReference type="PROSITE" id="PS50125"/>
    </source>
</evidence>
<feature type="compositionally biased region" description="Polar residues" evidence="14">
    <location>
        <begin position="1686"/>
        <end position="1701"/>
    </location>
</feature>
<feature type="domain" description="Protein kinase" evidence="16">
    <location>
        <begin position="524"/>
        <end position="888"/>
    </location>
</feature>
<feature type="region of interest" description="Disordered" evidence="14">
    <location>
        <begin position="1753"/>
        <end position="1778"/>
    </location>
</feature>
<evidence type="ECO:0000256" key="10">
    <source>
        <dbReference type="ARBA" id="ARBA00023239"/>
    </source>
</evidence>
<dbReference type="Gene3D" id="3.40.190.10">
    <property type="entry name" value="Periplasmic binding protein-like II"/>
    <property type="match status" value="1"/>
</dbReference>
<evidence type="ECO:0000256" key="3">
    <source>
        <dbReference type="ARBA" id="ARBA00012202"/>
    </source>
</evidence>
<dbReference type="InterPro" id="IPR011009">
    <property type="entry name" value="Kinase-like_dom_sf"/>
</dbReference>
<keyword evidence="10 12" id="KW-0456">Lyase</keyword>
<evidence type="ECO:0000256" key="8">
    <source>
        <dbReference type="ARBA" id="ARBA00023170"/>
    </source>
</evidence>
<dbReference type="InterPro" id="IPR000719">
    <property type="entry name" value="Prot_kinase_dom"/>
</dbReference>
<dbReference type="GO" id="GO:0004672">
    <property type="term" value="F:protein kinase activity"/>
    <property type="evidence" value="ECO:0007669"/>
    <property type="project" value="InterPro"/>
</dbReference>
<dbReference type="Pfam" id="PF01683">
    <property type="entry name" value="EB"/>
    <property type="match status" value="1"/>
</dbReference>
<dbReference type="GO" id="GO:0042330">
    <property type="term" value="P:taxis"/>
    <property type="evidence" value="ECO:0007669"/>
    <property type="project" value="UniProtKB-ARBA"/>
</dbReference>
<dbReference type="GO" id="GO:0009266">
    <property type="term" value="P:response to temperature stimulus"/>
    <property type="evidence" value="ECO:0007669"/>
    <property type="project" value="UniProtKB-ARBA"/>
</dbReference>
<evidence type="ECO:0000256" key="6">
    <source>
        <dbReference type="ARBA" id="ARBA00022989"/>
    </source>
</evidence>
<dbReference type="InterPro" id="IPR006149">
    <property type="entry name" value="EB_dom"/>
</dbReference>
<organism evidence="18 19">
    <name type="scientific">Trichinella pseudospiralis</name>
    <name type="common">Parasitic roundworm</name>
    <dbReference type="NCBI Taxonomy" id="6337"/>
    <lineage>
        <taxon>Eukaryota</taxon>
        <taxon>Metazoa</taxon>
        <taxon>Ecdysozoa</taxon>
        <taxon>Nematoda</taxon>
        <taxon>Enoplea</taxon>
        <taxon>Dorylaimia</taxon>
        <taxon>Trichinellida</taxon>
        <taxon>Trichinellidae</taxon>
        <taxon>Trichinella</taxon>
    </lineage>
</organism>
<keyword evidence="9" id="KW-0325">Glycoprotein</keyword>
<dbReference type="PANTHER" id="PTHR11920:SF499">
    <property type="entry name" value="GUANYLATE CYCLASE DOMAIN-CONTAINING PROTEIN"/>
    <property type="match status" value="1"/>
</dbReference>
<evidence type="ECO:0000256" key="11">
    <source>
        <dbReference type="ARBA" id="ARBA00023293"/>
    </source>
</evidence>
<dbReference type="Pfam" id="PF07714">
    <property type="entry name" value="PK_Tyr_Ser-Thr"/>
    <property type="match status" value="1"/>
</dbReference>
<evidence type="ECO:0000313" key="18">
    <source>
        <dbReference type="EMBL" id="KRX88827.1"/>
    </source>
</evidence>
<feature type="transmembrane region" description="Helical" evidence="15">
    <location>
        <begin position="1114"/>
        <end position="1142"/>
    </location>
</feature>
<dbReference type="InterPro" id="IPR001054">
    <property type="entry name" value="A/G_cyclase"/>
</dbReference>
<dbReference type="PANTHER" id="PTHR11920">
    <property type="entry name" value="GUANYLYL CYCLASE"/>
    <property type="match status" value="1"/>
</dbReference>